<keyword evidence="4" id="KW-0274">FAD</keyword>
<dbReference type="InterPro" id="IPR006094">
    <property type="entry name" value="Oxid_FAD_bind_N"/>
</dbReference>
<name>A0ABR2VFD7_9PEZI</name>
<keyword evidence="9" id="KW-1185">Reference proteome</keyword>
<dbReference type="Proteomes" id="UP001408356">
    <property type="component" value="Unassembled WGS sequence"/>
</dbReference>
<dbReference type="InterPro" id="IPR012951">
    <property type="entry name" value="BBE"/>
</dbReference>
<keyword evidence="3 6" id="KW-0732">Signal</keyword>
<comment type="similarity">
    <text evidence="1">Belongs to the oxygen-dependent FAD-linked oxidoreductase family.</text>
</comment>
<reference evidence="8 9" key="1">
    <citation type="journal article" date="2024" name="J. Plant Pathol.">
        <title>Sequence and assembly of the genome of Seiridium unicorne, isolate CBS 538.82, causal agent of cypress canker disease.</title>
        <authorList>
            <person name="Scali E."/>
            <person name="Rocca G.D."/>
            <person name="Danti R."/>
            <person name="Garbelotto M."/>
            <person name="Barberini S."/>
            <person name="Baroncelli R."/>
            <person name="Emiliani G."/>
        </authorList>
    </citation>
    <scope>NUCLEOTIDE SEQUENCE [LARGE SCALE GENOMIC DNA]</scope>
    <source>
        <strain evidence="8 9">BM-138-508</strain>
    </source>
</reference>
<organism evidence="8 9">
    <name type="scientific">Seiridium unicorne</name>
    <dbReference type="NCBI Taxonomy" id="138068"/>
    <lineage>
        <taxon>Eukaryota</taxon>
        <taxon>Fungi</taxon>
        <taxon>Dikarya</taxon>
        <taxon>Ascomycota</taxon>
        <taxon>Pezizomycotina</taxon>
        <taxon>Sordariomycetes</taxon>
        <taxon>Xylariomycetidae</taxon>
        <taxon>Amphisphaeriales</taxon>
        <taxon>Sporocadaceae</taxon>
        <taxon>Seiridium</taxon>
    </lineage>
</organism>
<gene>
    <name evidence="8" type="ORF">SUNI508_13191</name>
</gene>
<evidence type="ECO:0000313" key="9">
    <source>
        <dbReference type="Proteomes" id="UP001408356"/>
    </source>
</evidence>
<dbReference type="PROSITE" id="PS51387">
    <property type="entry name" value="FAD_PCMH"/>
    <property type="match status" value="1"/>
</dbReference>
<dbReference type="Gene3D" id="3.40.462.20">
    <property type="match status" value="1"/>
</dbReference>
<evidence type="ECO:0000256" key="2">
    <source>
        <dbReference type="ARBA" id="ARBA00022630"/>
    </source>
</evidence>
<feature type="domain" description="FAD-binding PCMH-type" evidence="7">
    <location>
        <begin position="69"/>
        <end position="241"/>
    </location>
</feature>
<dbReference type="SUPFAM" id="SSF56176">
    <property type="entry name" value="FAD-binding/transporter-associated domain-like"/>
    <property type="match status" value="1"/>
</dbReference>
<evidence type="ECO:0000259" key="7">
    <source>
        <dbReference type="PROSITE" id="PS51387"/>
    </source>
</evidence>
<evidence type="ECO:0000256" key="6">
    <source>
        <dbReference type="SAM" id="SignalP"/>
    </source>
</evidence>
<sequence length="504" mass="54305">MYSHDFVVALGLLLFSGASTLAQQGSGSYSVTSLKTVLQSPANRWNSATVISFPDSTEFLNHTGRWTTFDAPTFAAAISPANEDDLVKTVKLATASKVPFLATGKRHGYTTTLGALHNGLAVDLSMFDSYSINKTTQTITVGASVSVAEFQHALYQAGFVIQGGSASCPGYVGVTLGGGVGRFQGYFGLVVDALVSARVLTAKGDIVTASLSQNPDLFWALRGAGANFGIVLSATYKVQPLPNKGQILTADFYFPLNMSSQYFKILESYSGKMPKEMAVITSIAWDESSNSTIIAANWIYIGPEQKGRDVIAPLIELNPPVSSVQVVAWDQLISTVGGGAIDTALCQKGLVRDFYSANLKSISAATYKASVDKLNQYYQSYAEGRSTAIDIETFPNQAMAAVPYGSTAYPWRDTNGYIQISVQTPDANSQAAKVGSKLASELRNEWVKTSGYPELTVYLNYAHGDEKLWQIYGRDKLPTLAALKKKWDPTNVFGFNNPIPTQYS</sequence>
<protein>
    <submittedName>
        <fullName evidence="8">FAD-binding PCMH-type domain-containing protein</fullName>
    </submittedName>
</protein>
<feature type="chain" id="PRO_5047523592" evidence="6">
    <location>
        <begin position="23"/>
        <end position="504"/>
    </location>
</feature>
<dbReference type="PANTHER" id="PTHR42973:SF32">
    <property type="entry name" value="FAD-LINKED OXIDOREDUCTASE AFOF"/>
    <property type="match status" value="1"/>
</dbReference>
<dbReference type="InterPro" id="IPR050416">
    <property type="entry name" value="FAD-linked_Oxidoreductase"/>
</dbReference>
<proteinExistence type="inferred from homology"/>
<dbReference type="InterPro" id="IPR016166">
    <property type="entry name" value="FAD-bd_PCMH"/>
</dbReference>
<evidence type="ECO:0000256" key="5">
    <source>
        <dbReference type="ARBA" id="ARBA00023002"/>
    </source>
</evidence>
<accession>A0ABR2VFD7</accession>
<evidence type="ECO:0000256" key="1">
    <source>
        <dbReference type="ARBA" id="ARBA00005466"/>
    </source>
</evidence>
<feature type="signal peptide" evidence="6">
    <location>
        <begin position="1"/>
        <end position="22"/>
    </location>
</feature>
<comment type="caution">
    <text evidence="8">The sequence shown here is derived from an EMBL/GenBank/DDBJ whole genome shotgun (WGS) entry which is preliminary data.</text>
</comment>
<dbReference type="Pfam" id="PF01565">
    <property type="entry name" value="FAD_binding_4"/>
    <property type="match status" value="1"/>
</dbReference>
<keyword evidence="2" id="KW-0285">Flavoprotein</keyword>
<keyword evidence="5" id="KW-0560">Oxidoreductase</keyword>
<dbReference type="PANTHER" id="PTHR42973">
    <property type="entry name" value="BINDING OXIDOREDUCTASE, PUTATIVE (AFU_ORTHOLOGUE AFUA_1G17690)-RELATED"/>
    <property type="match status" value="1"/>
</dbReference>
<dbReference type="Pfam" id="PF08031">
    <property type="entry name" value="BBE"/>
    <property type="match status" value="1"/>
</dbReference>
<dbReference type="EMBL" id="JARVKF010000022">
    <property type="protein sequence ID" value="KAK9425261.1"/>
    <property type="molecule type" value="Genomic_DNA"/>
</dbReference>
<dbReference type="InterPro" id="IPR036318">
    <property type="entry name" value="FAD-bd_PCMH-like_sf"/>
</dbReference>
<evidence type="ECO:0000256" key="4">
    <source>
        <dbReference type="ARBA" id="ARBA00022827"/>
    </source>
</evidence>
<dbReference type="Gene3D" id="3.30.465.10">
    <property type="match status" value="1"/>
</dbReference>
<evidence type="ECO:0000256" key="3">
    <source>
        <dbReference type="ARBA" id="ARBA00022729"/>
    </source>
</evidence>
<dbReference type="InterPro" id="IPR016169">
    <property type="entry name" value="FAD-bd_PCMH_sub2"/>
</dbReference>
<evidence type="ECO:0000313" key="8">
    <source>
        <dbReference type="EMBL" id="KAK9425261.1"/>
    </source>
</evidence>